<dbReference type="Proteomes" id="UP000009234">
    <property type="component" value="Chromosome"/>
</dbReference>
<accession>F6DS88</accession>
<dbReference type="InterPro" id="IPR005358">
    <property type="entry name" value="Puta_zinc/iron-chelating_dom"/>
</dbReference>
<dbReference type="KEGG" id="dru:Desru_1602"/>
<dbReference type="STRING" id="696281.Desru_1602"/>
<dbReference type="AlphaFoldDB" id="F6DS88"/>
<proteinExistence type="predicted"/>
<evidence type="ECO:0008006" key="3">
    <source>
        <dbReference type="Google" id="ProtNLM"/>
    </source>
</evidence>
<sequence>MKVQIFKEQTNGSNCYDVRVLTEEATVQDYLDAINLFIDKNTSAPCRGCDECCWERIPLTSVDVLSYIQRLGSQLGLEKNWPLLDFLKRYAYIYVEGQVVDISLGYTLEGACQFLNRDQRICTGYTARSLVCQSYICMESTERAQELRSQLVNQGMDEMVRLWLIQSRRRGGKLYMHEAHKACPQLADYPVNAFSGKESYSQVLLKDVCDPILWNELNQPG</sequence>
<gene>
    <name evidence="1" type="ordered locus">Desru_1602</name>
</gene>
<dbReference type="Pfam" id="PF03692">
    <property type="entry name" value="CxxCxxCC"/>
    <property type="match status" value="1"/>
</dbReference>
<protein>
    <recommendedName>
        <fullName evidence="3">Zinc-or iron-chelating domain-containing protein</fullName>
    </recommendedName>
</protein>
<dbReference type="RefSeq" id="WP_013841634.1">
    <property type="nucleotide sequence ID" value="NC_015589.1"/>
</dbReference>
<dbReference type="HOGENOM" id="CLU_1188407_0_0_9"/>
<name>F6DS88_DESRL</name>
<dbReference type="OrthoDB" id="277831at2"/>
<dbReference type="EMBL" id="CP002780">
    <property type="protein sequence ID" value="AEG59867.1"/>
    <property type="molecule type" value="Genomic_DNA"/>
</dbReference>
<keyword evidence="2" id="KW-1185">Reference proteome</keyword>
<organism evidence="1 2">
    <name type="scientific">Desulforamulus ruminis (strain ATCC 23193 / DSM 2154 / NCIMB 8452 / DL)</name>
    <name type="common">Desulfotomaculum ruminis</name>
    <dbReference type="NCBI Taxonomy" id="696281"/>
    <lineage>
        <taxon>Bacteria</taxon>
        <taxon>Bacillati</taxon>
        <taxon>Bacillota</taxon>
        <taxon>Clostridia</taxon>
        <taxon>Eubacteriales</taxon>
        <taxon>Peptococcaceae</taxon>
        <taxon>Desulforamulus</taxon>
    </lineage>
</organism>
<reference evidence="2" key="1">
    <citation type="submission" date="2011-05" db="EMBL/GenBank/DDBJ databases">
        <title>Complete sequence of Desulfotomaculum ruminis DSM 2154.</title>
        <authorList>
            <person name="Lucas S."/>
            <person name="Copeland A."/>
            <person name="Lapidus A."/>
            <person name="Cheng J.-F."/>
            <person name="Goodwin L."/>
            <person name="Pitluck S."/>
            <person name="Lu M."/>
            <person name="Detter J.C."/>
            <person name="Han C."/>
            <person name="Tapia R."/>
            <person name="Land M."/>
            <person name="Hauser L."/>
            <person name="Kyrpides N."/>
            <person name="Ivanova N."/>
            <person name="Mikhailova N."/>
            <person name="Pagani I."/>
            <person name="Stams A.J.M."/>
            <person name="Plugge C.M."/>
            <person name="Muyzer G."/>
            <person name="Kuever J."/>
            <person name="Parshina S.N."/>
            <person name="Ivanova A.E."/>
            <person name="Nazina T.N."/>
            <person name="Brambilla E."/>
            <person name="Spring S."/>
            <person name="Klenk H.-P."/>
            <person name="Woyke T."/>
        </authorList>
    </citation>
    <scope>NUCLEOTIDE SEQUENCE [LARGE SCALE GENOMIC DNA]</scope>
    <source>
        <strain evidence="2">ATCC 23193 / DSM 2154 / NCIB 8452 / DL</strain>
    </source>
</reference>
<evidence type="ECO:0000313" key="2">
    <source>
        <dbReference type="Proteomes" id="UP000009234"/>
    </source>
</evidence>
<evidence type="ECO:0000313" key="1">
    <source>
        <dbReference type="EMBL" id="AEG59867.1"/>
    </source>
</evidence>
<reference evidence="1 2" key="2">
    <citation type="journal article" date="2012" name="Stand. Genomic Sci.">
        <title>Complete genome sequence of the sulfate-reducing firmicute Desulfotomaculum ruminis type strain (DL(T)).</title>
        <authorList>
            <person name="Spring S."/>
            <person name="Visser M."/>
            <person name="Lu M."/>
            <person name="Copeland A."/>
            <person name="Lapidus A."/>
            <person name="Lucas S."/>
            <person name="Cheng J.F."/>
            <person name="Han C."/>
            <person name="Tapia R."/>
            <person name="Goodwin L.A."/>
            <person name="Pitluck S."/>
            <person name="Ivanova N."/>
            <person name="Land M."/>
            <person name="Hauser L."/>
            <person name="Larimer F."/>
            <person name="Rohde M."/>
            <person name="Goker M."/>
            <person name="Detter J.C."/>
            <person name="Kyrpides N.C."/>
            <person name="Woyke T."/>
            <person name="Schaap P.J."/>
            <person name="Plugge C.M."/>
            <person name="Muyzer G."/>
            <person name="Kuever J."/>
            <person name="Pereira I.A."/>
            <person name="Parshina S.N."/>
            <person name="Bernier-Latmani R."/>
            <person name="Stams A.J."/>
            <person name="Klenk H.P."/>
        </authorList>
    </citation>
    <scope>NUCLEOTIDE SEQUENCE [LARGE SCALE GENOMIC DNA]</scope>
    <source>
        <strain evidence="2">ATCC 23193 / DSM 2154 / NCIB 8452 / DL</strain>
    </source>
</reference>
<dbReference type="eggNOG" id="COG0727">
    <property type="taxonomic scope" value="Bacteria"/>
</dbReference>